<dbReference type="Proteomes" id="UP000008635">
    <property type="component" value="Chromosome"/>
</dbReference>
<dbReference type="Gene3D" id="3.40.50.200">
    <property type="entry name" value="Peptidase S8/S53 domain"/>
    <property type="match status" value="1"/>
</dbReference>
<feature type="active site" description="Charge relay system" evidence="5">
    <location>
        <position position="180"/>
    </location>
</feature>
<dbReference type="STRING" id="709986.Deima_3125"/>
<evidence type="ECO:0000256" key="7">
    <source>
        <dbReference type="SAM" id="SignalP"/>
    </source>
</evidence>
<dbReference type="eggNOG" id="COG1404">
    <property type="taxonomic scope" value="Bacteria"/>
</dbReference>
<keyword evidence="10" id="KW-1185">Reference proteome</keyword>
<evidence type="ECO:0000313" key="9">
    <source>
        <dbReference type="EMBL" id="ADV68754.1"/>
    </source>
</evidence>
<dbReference type="InterPro" id="IPR015500">
    <property type="entry name" value="Peptidase_S8_subtilisin-rel"/>
</dbReference>
<dbReference type="SUPFAM" id="SSF52743">
    <property type="entry name" value="Subtilisin-like"/>
    <property type="match status" value="1"/>
</dbReference>
<proteinExistence type="inferred from homology"/>
<accession>E8U3R1</accession>
<dbReference type="InterPro" id="IPR050131">
    <property type="entry name" value="Peptidase_S8_subtilisin-like"/>
</dbReference>
<dbReference type="Pfam" id="PF00082">
    <property type="entry name" value="Peptidase_S8"/>
    <property type="match status" value="1"/>
</dbReference>
<dbReference type="PRINTS" id="PR00723">
    <property type="entry name" value="SUBTILISIN"/>
</dbReference>
<reference evidence="9 10" key="1">
    <citation type="journal article" date="2011" name="Stand. Genomic Sci.">
        <title>Complete genome sequence of Deinococcus maricopensis type strain (LB-34).</title>
        <authorList>
            <person name="Pukall R."/>
            <person name="Zeytun A."/>
            <person name="Lucas S."/>
            <person name="Lapidus A."/>
            <person name="Hammon N."/>
            <person name="Deshpande S."/>
            <person name="Nolan M."/>
            <person name="Cheng J.F."/>
            <person name="Pitluck S."/>
            <person name="Liolios K."/>
            <person name="Pagani I."/>
            <person name="Mikhailova N."/>
            <person name="Ivanova N."/>
            <person name="Mavromatis K."/>
            <person name="Pati A."/>
            <person name="Tapia R."/>
            <person name="Han C."/>
            <person name="Goodwin L."/>
            <person name="Chen A."/>
            <person name="Palaniappan K."/>
            <person name="Land M."/>
            <person name="Hauser L."/>
            <person name="Chang Y.J."/>
            <person name="Jeffries C.D."/>
            <person name="Brambilla E.M."/>
            <person name="Rohde M."/>
            <person name="Goker M."/>
            <person name="Detter J.C."/>
            <person name="Woyke T."/>
            <person name="Bristow J."/>
            <person name="Eisen J.A."/>
            <person name="Markowitz V."/>
            <person name="Hugenholtz P."/>
            <person name="Kyrpides N.C."/>
            <person name="Klenk H.P."/>
        </authorList>
    </citation>
    <scope>NUCLEOTIDE SEQUENCE [LARGE SCALE GENOMIC DNA]</scope>
    <source>
        <strain evidence="10">DSM 21211 / LMG 22137 / NRRL B-23946 / LB-34</strain>
    </source>
</reference>
<dbReference type="PROSITE" id="PS00138">
    <property type="entry name" value="SUBTILASE_SER"/>
    <property type="match status" value="1"/>
</dbReference>
<keyword evidence="2 5" id="KW-0645">Protease</keyword>
<sequence length="436" mass="44503" precursor="true">MPIRLPHIALSALSAALLIGCSQPTSAPTAARYAAVATVQLQPGDTRASLRARLHGDVLSWPDCQPGQADCTATVGLSDTDALTPQGQGTLRALAGTGLGIEPNRDVFSGGGTLTAVLTSVTTWAGGSVKTWSGGSVKTWSGGTYTPLPQNTGLWGTLGLQSAQQQAPKLGAGVTVAVIDTGLDVNHPAFAGALSAPGTWRDFVDGDALPQEEGVLGVGAYGHGTNVAGIVLQVAPQATIMPLRVLAPDGSGDVSSVVQAIDWAVAKGANVINLSLGSDERSKAVQDAINRASTRNVLVVCSAGNQNEQRLTYPAYDAAGIGGERTVSVGSVDAQDRKSSFSNYSDRLEVVAPGENVYAPAPGNAMAAWSGTSMAAPMVSGGLALALAEGSLNPRDLAANIIDKADDIYKLNPSYKGMLGRKGRLDLAAFIDAALH</sequence>
<dbReference type="InterPro" id="IPR000209">
    <property type="entry name" value="Peptidase_S8/S53_dom"/>
</dbReference>
<feature type="chain" id="PRO_5003232158" evidence="7">
    <location>
        <begin position="28"/>
        <end position="436"/>
    </location>
</feature>
<reference evidence="10" key="2">
    <citation type="submission" date="2011-01" db="EMBL/GenBank/DDBJ databases">
        <title>The complete genome of Deinococcus maricopensis DSM 21211.</title>
        <authorList>
            <consortium name="US DOE Joint Genome Institute (JGI-PGF)"/>
            <person name="Lucas S."/>
            <person name="Copeland A."/>
            <person name="Lapidus A."/>
            <person name="Goodwin L."/>
            <person name="Pitluck S."/>
            <person name="Kyrpides N."/>
            <person name="Mavromatis K."/>
            <person name="Pagani I."/>
            <person name="Ivanova N."/>
            <person name="Ovchinnikova G."/>
            <person name="Zeytun A."/>
            <person name="Detter J.C."/>
            <person name="Han C."/>
            <person name="Land M."/>
            <person name="Hauser L."/>
            <person name="Markowitz V."/>
            <person name="Cheng J.-F."/>
            <person name="Hugenholtz P."/>
            <person name="Woyke T."/>
            <person name="Wu D."/>
            <person name="Pukall R."/>
            <person name="Gehrich-Schroeter G."/>
            <person name="Brambilla E."/>
            <person name="Klenk H.-P."/>
            <person name="Eisen J.A."/>
        </authorList>
    </citation>
    <scope>NUCLEOTIDE SEQUENCE [LARGE SCALE GENOMIC DNA]</scope>
    <source>
        <strain evidence="10">DSM 21211 / LMG 22137 / NRRL B-23946 / LB-34</strain>
    </source>
</reference>
<evidence type="ECO:0000256" key="6">
    <source>
        <dbReference type="RuleBase" id="RU003355"/>
    </source>
</evidence>
<dbReference type="PROSITE" id="PS51257">
    <property type="entry name" value="PROKAR_LIPOPROTEIN"/>
    <property type="match status" value="1"/>
</dbReference>
<protein>
    <submittedName>
        <fullName evidence="9">Peptidase S8 and S53 subtilisin kexin sedolisin</fullName>
    </submittedName>
</protein>
<evidence type="ECO:0000256" key="2">
    <source>
        <dbReference type="ARBA" id="ARBA00022670"/>
    </source>
</evidence>
<dbReference type="InterPro" id="IPR023827">
    <property type="entry name" value="Peptidase_S8_Asp-AS"/>
</dbReference>
<dbReference type="InterPro" id="IPR023828">
    <property type="entry name" value="Peptidase_S8_Ser-AS"/>
</dbReference>
<feature type="signal peptide" evidence="7">
    <location>
        <begin position="1"/>
        <end position="27"/>
    </location>
</feature>
<dbReference type="GO" id="GO:0004252">
    <property type="term" value="F:serine-type endopeptidase activity"/>
    <property type="evidence" value="ECO:0007669"/>
    <property type="project" value="UniProtKB-UniRule"/>
</dbReference>
<feature type="domain" description="Peptidase S8/S53" evidence="8">
    <location>
        <begin position="171"/>
        <end position="407"/>
    </location>
</feature>
<keyword evidence="4 5" id="KW-0720">Serine protease</keyword>
<evidence type="ECO:0000313" key="10">
    <source>
        <dbReference type="Proteomes" id="UP000008635"/>
    </source>
</evidence>
<keyword evidence="3 5" id="KW-0378">Hydrolase</keyword>
<evidence type="ECO:0000256" key="5">
    <source>
        <dbReference type="PROSITE-ProRule" id="PRU01240"/>
    </source>
</evidence>
<evidence type="ECO:0000256" key="4">
    <source>
        <dbReference type="ARBA" id="ARBA00022825"/>
    </source>
</evidence>
<organism evidence="9 10">
    <name type="scientific">Deinococcus maricopensis (strain DSM 21211 / LMG 22137 / NRRL B-23946 / LB-34)</name>
    <dbReference type="NCBI Taxonomy" id="709986"/>
    <lineage>
        <taxon>Bacteria</taxon>
        <taxon>Thermotogati</taxon>
        <taxon>Deinococcota</taxon>
        <taxon>Deinococci</taxon>
        <taxon>Deinococcales</taxon>
        <taxon>Deinococcaceae</taxon>
        <taxon>Deinococcus</taxon>
    </lineage>
</organism>
<feature type="active site" description="Charge relay system" evidence="5">
    <location>
        <position position="223"/>
    </location>
</feature>
<name>E8U3R1_DEIML</name>
<dbReference type="PROSITE" id="PS00136">
    <property type="entry name" value="SUBTILASE_ASP"/>
    <property type="match status" value="1"/>
</dbReference>
<comment type="similarity">
    <text evidence="1 5 6">Belongs to the peptidase S8 family.</text>
</comment>
<evidence type="ECO:0000256" key="1">
    <source>
        <dbReference type="ARBA" id="ARBA00011073"/>
    </source>
</evidence>
<feature type="active site" description="Charge relay system" evidence="5">
    <location>
        <position position="373"/>
    </location>
</feature>
<evidence type="ECO:0000256" key="3">
    <source>
        <dbReference type="ARBA" id="ARBA00022801"/>
    </source>
</evidence>
<dbReference type="HOGENOM" id="CLU_011263_0_0_0"/>
<evidence type="ECO:0000259" key="8">
    <source>
        <dbReference type="Pfam" id="PF00082"/>
    </source>
</evidence>
<dbReference type="PANTHER" id="PTHR43806">
    <property type="entry name" value="PEPTIDASE S8"/>
    <property type="match status" value="1"/>
</dbReference>
<keyword evidence="7" id="KW-0732">Signal</keyword>
<dbReference type="OrthoDB" id="9790784at2"/>
<dbReference type="InterPro" id="IPR036852">
    <property type="entry name" value="Peptidase_S8/S53_dom_sf"/>
</dbReference>
<dbReference type="PROSITE" id="PS51892">
    <property type="entry name" value="SUBTILASE"/>
    <property type="match status" value="1"/>
</dbReference>
<dbReference type="RefSeq" id="WP_013558257.1">
    <property type="nucleotide sequence ID" value="NC_014958.1"/>
</dbReference>
<dbReference type="PANTHER" id="PTHR43806:SF11">
    <property type="entry name" value="CEREVISIN-RELATED"/>
    <property type="match status" value="1"/>
</dbReference>
<dbReference type="KEGG" id="dmr:Deima_3125"/>
<dbReference type="EMBL" id="CP002454">
    <property type="protein sequence ID" value="ADV68754.1"/>
    <property type="molecule type" value="Genomic_DNA"/>
</dbReference>
<dbReference type="GO" id="GO:0006508">
    <property type="term" value="P:proteolysis"/>
    <property type="evidence" value="ECO:0007669"/>
    <property type="project" value="UniProtKB-KW"/>
</dbReference>
<gene>
    <name evidence="9" type="ordered locus">Deima_3125</name>
</gene>
<dbReference type="AlphaFoldDB" id="E8U3R1"/>